<dbReference type="Gene3D" id="3.40.50.1820">
    <property type="entry name" value="alpha/beta hydrolase"/>
    <property type="match status" value="1"/>
</dbReference>
<dbReference type="Proteomes" id="UP000054845">
    <property type="component" value="Unassembled WGS sequence"/>
</dbReference>
<organism evidence="2 3">
    <name type="scientific">Ceraceosorus bombacis</name>
    <dbReference type="NCBI Taxonomy" id="401625"/>
    <lineage>
        <taxon>Eukaryota</taxon>
        <taxon>Fungi</taxon>
        <taxon>Dikarya</taxon>
        <taxon>Basidiomycota</taxon>
        <taxon>Ustilaginomycotina</taxon>
        <taxon>Exobasidiomycetes</taxon>
        <taxon>Ceraceosorales</taxon>
        <taxon>Ceraceosoraceae</taxon>
        <taxon>Ceraceosorus</taxon>
    </lineage>
</organism>
<dbReference type="Gene3D" id="3.40.50.300">
    <property type="entry name" value="P-loop containing nucleotide triphosphate hydrolases"/>
    <property type="match status" value="1"/>
</dbReference>
<dbReference type="OrthoDB" id="10573176at2759"/>
<accession>A0A0P1B720</accession>
<dbReference type="InterPro" id="IPR027417">
    <property type="entry name" value="P-loop_NTPase"/>
</dbReference>
<reference evidence="2 3" key="1">
    <citation type="submission" date="2014-09" db="EMBL/GenBank/DDBJ databases">
        <authorList>
            <person name="Magalhaes I.L.F."/>
            <person name="Oliveira U."/>
            <person name="Santos F.R."/>
            <person name="Vidigal T.H.D.A."/>
            <person name="Brescovit A.D."/>
            <person name="Santos A.J."/>
        </authorList>
    </citation>
    <scope>NUCLEOTIDE SEQUENCE [LARGE SCALE GENOMIC DNA]</scope>
</reference>
<name>A0A0P1B720_9BASI</name>
<dbReference type="EMBL" id="CCYA01000041">
    <property type="protein sequence ID" value="CEH11670.1"/>
    <property type="molecule type" value="Genomic_DNA"/>
</dbReference>
<sequence length="704" mass="78100">MLFDFVLKDYVRDFMLVALVLAWVVRTLPRHKADTRAATAKEVETLHTMLGLCINSYGNAELGRNGDLFGSWKLVASYWEGTIWLWQDDTRKTSWAVVVRGTSHLLDSFQDKRLVSDTMHARWTSTWQDDADALCQEVQRFLKEKQIDLSRDDVTFVGHSLGASHAEYLLHFFRSRSQDGDNLKGVTFDSPGQPKSFRQAKQMPPSIPGLKTLNAPANIVNTLNPPCAEILYCCGSGSRIYFGTICNGVKAAWHFGARAVFFGLDALREHSMQHRLESMQTLVDDGQLSLSCRTQWPTYSGWFVSVLGSQHKASFRAHTDPSPQPAPAAVHTTPLPHVAIPPANRHPDLLRLPEKREDMLIRKPYKCSNANVDWQRFFDMLTASDKVFALVGDSGQGKTSIFKTLLELPHTDRQLLIADGINTTRFPIVAWMKDVCVDDKGTTRRIFLVDLPGLGGLEQAGPHANDFMQNNAESLLKQIRKSVGAIYYVRRESTIQDESKNRFDAIRQICGDDISLRVIYNHEGPPDREWVEPRRQAISECLKIPKDWLVQCTVIARPEFNEQARERGHHNVKLLLDRWTDDTKPAVLKSSLGTVGDRTVKVEAEIAYQDSQAPLLGSLGGGLVGGGATAYASWAVGAAWWGSSLGKVLLVTSGGVVAAVPLAITCGVAVGSTAVTYGAIQAAPWAGRQARKGYLGVASWFEAW</sequence>
<keyword evidence="3" id="KW-1185">Reference proteome</keyword>
<evidence type="ECO:0000313" key="3">
    <source>
        <dbReference type="Proteomes" id="UP000054845"/>
    </source>
</evidence>
<dbReference type="CDD" id="cd00882">
    <property type="entry name" value="Ras_like_GTPase"/>
    <property type="match status" value="1"/>
</dbReference>
<evidence type="ECO:0000313" key="2">
    <source>
        <dbReference type="EMBL" id="CEH11670.1"/>
    </source>
</evidence>
<protein>
    <submittedName>
        <fullName evidence="2">Uncharacterized protein</fullName>
    </submittedName>
</protein>
<dbReference type="SUPFAM" id="SSF53474">
    <property type="entry name" value="alpha/beta-Hydrolases"/>
    <property type="match status" value="1"/>
</dbReference>
<proteinExistence type="predicted"/>
<dbReference type="SUPFAM" id="SSF52540">
    <property type="entry name" value="P-loop containing nucleoside triphosphate hydrolases"/>
    <property type="match status" value="1"/>
</dbReference>
<dbReference type="InterPro" id="IPR029058">
    <property type="entry name" value="AB_hydrolase_fold"/>
</dbReference>
<evidence type="ECO:0000256" key="1">
    <source>
        <dbReference type="SAM" id="MobiDB-lite"/>
    </source>
</evidence>
<feature type="region of interest" description="Disordered" evidence="1">
    <location>
        <begin position="315"/>
        <end position="347"/>
    </location>
</feature>
<dbReference type="AlphaFoldDB" id="A0A0P1B720"/>